<evidence type="ECO:0000256" key="3">
    <source>
        <dbReference type="ARBA" id="ARBA00022741"/>
    </source>
</evidence>
<dbReference type="InterPro" id="IPR003439">
    <property type="entry name" value="ABC_transporter-like_ATP-bd"/>
</dbReference>
<gene>
    <name evidence="9" type="ORF">EDB92DRAFT_60993</name>
</gene>
<evidence type="ECO:0000313" key="9">
    <source>
        <dbReference type="EMBL" id="KAH9001450.1"/>
    </source>
</evidence>
<comment type="caution">
    <text evidence="9">The sequence shown here is derived from an EMBL/GenBank/DDBJ whole genome shotgun (WGS) entry which is preliminary data.</text>
</comment>
<dbReference type="SUPFAM" id="SSF52540">
    <property type="entry name" value="P-loop containing nucleoside triphosphate hydrolases"/>
    <property type="match status" value="1"/>
</dbReference>
<evidence type="ECO:0000256" key="6">
    <source>
        <dbReference type="ARBA" id="ARBA00023136"/>
    </source>
</evidence>
<dbReference type="Proteomes" id="UP001201163">
    <property type="component" value="Unassembled WGS sequence"/>
</dbReference>
<dbReference type="InterPro" id="IPR039421">
    <property type="entry name" value="Type_1_exporter"/>
</dbReference>
<comment type="subcellular location">
    <subcellularLocation>
        <location evidence="1">Membrane</location>
        <topology evidence="1">Multi-pass membrane protein</topology>
    </subcellularLocation>
</comment>
<reference evidence="9" key="1">
    <citation type="submission" date="2022-01" db="EMBL/GenBank/DDBJ databases">
        <title>Comparative genomics reveals a dynamic genome evolution in the ectomycorrhizal milk-cap (Lactarius) mushrooms.</title>
        <authorList>
            <consortium name="DOE Joint Genome Institute"/>
            <person name="Lebreton A."/>
            <person name="Tang N."/>
            <person name="Kuo A."/>
            <person name="LaButti K."/>
            <person name="Drula E."/>
            <person name="Barry K."/>
            <person name="Clum A."/>
            <person name="Lipzen A."/>
            <person name="Mousain D."/>
            <person name="Ng V."/>
            <person name="Wang R."/>
            <person name="Wang X."/>
            <person name="Dai Y."/>
            <person name="Henrissat B."/>
            <person name="Grigoriev I.V."/>
            <person name="Guerin-Laguette A."/>
            <person name="Yu F."/>
            <person name="Martin F.M."/>
        </authorList>
    </citation>
    <scope>NUCLEOTIDE SEQUENCE</scope>
    <source>
        <strain evidence="9">QP</strain>
    </source>
</reference>
<feature type="transmembrane region" description="Helical" evidence="7">
    <location>
        <begin position="84"/>
        <end position="104"/>
    </location>
</feature>
<keyword evidence="5 7" id="KW-1133">Transmembrane helix</keyword>
<dbReference type="SUPFAM" id="SSF90123">
    <property type="entry name" value="ABC transporter transmembrane region"/>
    <property type="match status" value="1"/>
</dbReference>
<organism evidence="9 10">
    <name type="scientific">Lactarius akahatsu</name>
    <dbReference type="NCBI Taxonomy" id="416441"/>
    <lineage>
        <taxon>Eukaryota</taxon>
        <taxon>Fungi</taxon>
        <taxon>Dikarya</taxon>
        <taxon>Basidiomycota</taxon>
        <taxon>Agaricomycotina</taxon>
        <taxon>Agaricomycetes</taxon>
        <taxon>Russulales</taxon>
        <taxon>Russulaceae</taxon>
        <taxon>Lactarius</taxon>
    </lineage>
</organism>
<dbReference type="InterPro" id="IPR017871">
    <property type="entry name" value="ABC_transporter-like_CS"/>
</dbReference>
<dbReference type="InterPro" id="IPR036640">
    <property type="entry name" value="ABC1_TM_sf"/>
</dbReference>
<dbReference type="PANTHER" id="PTHR43394:SF1">
    <property type="entry name" value="ATP-BINDING CASSETTE SUB-FAMILY B MEMBER 10, MITOCHONDRIAL"/>
    <property type="match status" value="1"/>
</dbReference>
<protein>
    <submittedName>
        <fullName evidence="9">HlyB/MsbA family ABC transporter</fullName>
    </submittedName>
</protein>
<feature type="domain" description="ABC transporter" evidence="8">
    <location>
        <begin position="429"/>
        <end position="698"/>
    </location>
</feature>
<keyword evidence="10" id="KW-1185">Reference proteome</keyword>
<keyword evidence="4" id="KW-0067">ATP-binding</keyword>
<evidence type="ECO:0000256" key="7">
    <source>
        <dbReference type="SAM" id="Phobius"/>
    </source>
</evidence>
<keyword evidence="2 7" id="KW-0812">Transmembrane</keyword>
<dbReference type="InterPro" id="IPR027417">
    <property type="entry name" value="P-loop_NTPase"/>
</dbReference>
<dbReference type="GO" id="GO:0005524">
    <property type="term" value="F:ATP binding"/>
    <property type="evidence" value="ECO:0007669"/>
    <property type="project" value="UniProtKB-KW"/>
</dbReference>
<accession>A0AAD4QD77</accession>
<dbReference type="PANTHER" id="PTHR43394">
    <property type="entry name" value="ATP-DEPENDENT PERMEASE MDL1, MITOCHONDRIAL"/>
    <property type="match status" value="1"/>
</dbReference>
<sequence>MEKDSSIANDQKDLEVGSGFDLLNESFVENIKMGTVWDVYIVRTRLSQYLPTWWKIEEYARIREDVPYLWRTLRDMSTVAGPLLLLYLVITLAKSLLPALSLWFSGQILGIVQSAIDNRAVDAHVLFRVAGGRALCTAADHVLYYALAEVSASLEARSRLFYSGRIFRSIARLDAPTWDNPAVSSHISALFTKFNDSDAVAWTAIMTLTETGSAFLRMLSEAAVLFGVLQGQGDGSLLVLVSLASDAVSFFAFKGGFSLAWAATTRDGDYIKMEGLNRVVSDTRHRKELVAGGLDEFLIEEYCSLANKLRGRAKDFWSTYSSSRRIETFEPIRLLRIPIQELPQIIFTLQVVQKPSSIPVSLASLPLLQQSSSTFMMRINEILQDVESISTRLSSLRNLYEAENIANKVVDGTIPFPENAQSIGDGISLEFRNVSFRYPGSEKYALRGVSFRVLAGQLCVIVGSNGSGKSTILKLAARIFDPMEGSILIDGHDIKTLRLADIRHAMAILFQDYTLFPLSIRDNIAMGNPRRARDNAAIEEAARLGGASELIAQLPGGLDAYLARPVSDIYSGSPDGTGALLSQKFIGDTTNQELSGGQMQRLAVARTFMRSSTMEQEVGLLMFDEPSASLDPTAEHDLFSRLRKLRGNKTMIFSTHRFGNLARHADLILYMDDSAIVEIGTHEELLKHEGSDYGRLWRMQAEAFL</sequence>
<dbReference type="EMBL" id="JAKELL010000001">
    <property type="protein sequence ID" value="KAH9001450.1"/>
    <property type="molecule type" value="Genomic_DNA"/>
</dbReference>
<dbReference type="InterPro" id="IPR003593">
    <property type="entry name" value="AAA+_ATPase"/>
</dbReference>
<evidence type="ECO:0000256" key="1">
    <source>
        <dbReference type="ARBA" id="ARBA00004141"/>
    </source>
</evidence>
<dbReference type="GO" id="GO:0016020">
    <property type="term" value="C:membrane"/>
    <property type="evidence" value="ECO:0007669"/>
    <property type="project" value="UniProtKB-SubCell"/>
</dbReference>
<dbReference type="Pfam" id="PF00005">
    <property type="entry name" value="ABC_tran"/>
    <property type="match status" value="1"/>
</dbReference>
<evidence type="ECO:0000256" key="2">
    <source>
        <dbReference type="ARBA" id="ARBA00022692"/>
    </source>
</evidence>
<evidence type="ECO:0000259" key="8">
    <source>
        <dbReference type="PROSITE" id="PS50893"/>
    </source>
</evidence>
<evidence type="ECO:0000313" key="10">
    <source>
        <dbReference type="Proteomes" id="UP001201163"/>
    </source>
</evidence>
<evidence type="ECO:0000256" key="4">
    <source>
        <dbReference type="ARBA" id="ARBA00022840"/>
    </source>
</evidence>
<dbReference type="SMART" id="SM00382">
    <property type="entry name" value="AAA"/>
    <property type="match status" value="1"/>
</dbReference>
<dbReference type="GO" id="GO:0015421">
    <property type="term" value="F:ABC-type oligopeptide transporter activity"/>
    <property type="evidence" value="ECO:0007669"/>
    <property type="project" value="TreeGrafter"/>
</dbReference>
<name>A0AAD4QD77_9AGAM</name>
<dbReference type="PROSITE" id="PS50893">
    <property type="entry name" value="ABC_TRANSPORTER_2"/>
    <property type="match status" value="1"/>
</dbReference>
<evidence type="ECO:0000256" key="5">
    <source>
        <dbReference type="ARBA" id="ARBA00022989"/>
    </source>
</evidence>
<dbReference type="GO" id="GO:0016887">
    <property type="term" value="F:ATP hydrolysis activity"/>
    <property type="evidence" value="ECO:0007669"/>
    <property type="project" value="InterPro"/>
</dbReference>
<dbReference type="Gene3D" id="3.40.50.300">
    <property type="entry name" value="P-loop containing nucleotide triphosphate hydrolases"/>
    <property type="match status" value="1"/>
</dbReference>
<dbReference type="AlphaFoldDB" id="A0AAD4QD77"/>
<dbReference type="PROSITE" id="PS00211">
    <property type="entry name" value="ABC_TRANSPORTER_1"/>
    <property type="match status" value="1"/>
</dbReference>
<proteinExistence type="predicted"/>
<keyword evidence="6 7" id="KW-0472">Membrane</keyword>
<keyword evidence="3" id="KW-0547">Nucleotide-binding</keyword>